<keyword evidence="1" id="KW-0812">Transmembrane</keyword>
<keyword evidence="1" id="KW-1133">Transmembrane helix</keyword>
<name>A0A7J7ZJD8_PIPKU</name>
<organism evidence="2 3">
    <name type="scientific">Pipistrellus kuhlii</name>
    <name type="common">Kuhl's pipistrelle</name>
    <dbReference type="NCBI Taxonomy" id="59472"/>
    <lineage>
        <taxon>Eukaryota</taxon>
        <taxon>Metazoa</taxon>
        <taxon>Chordata</taxon>
        <taxon>Craniata</taxon>
        <taxon>Vertebrata</taxon>
        <taxon>Euteleostomi</taxon>
        <taxon>Mammalia</taxon>
        <taxon>Eutheria</taxon>
        <taxon>Laurasiatheria</taxon>
        <taxon>Chiroptera</taxon>
        <taxon>Yangochiroptera</taxon>
        <taxon>Vespertilionidae</taxon>
        <taxon>Pipistrellus</taxon>
    </lineage>
</organism>
<dbReference type="Proteomes" id="UP000558488">
    <property type="component" value="Unassembled WGS sequence"/>
</dbReference>
<feature type="transmembrane region" description="Helical" evidence="1">
    <location>
        <begin position="132"/>
        <end position="152"/>
    </location>
</feature>
<evidence type="ECO:0000256" key="1">
    <source>
        <dbReference type="SAM" id="Phobius"/>
    </source>
</evidence>
<dbReference type="EMBL" id="JACAGB010000003">
    <property type="protein sequence ID" value="KAF6374372.1"/>
    <property type="molecule type" value="Genomic_DNA"/>
</dbReference>
<protein>
    <submittedName>
        <fullName evidence="2">Uncharacterized protein</fullName>
    </submittedName>
</protein>
<feature type="transmembrane region" description="Helical" evidence="1">
    <location>
        <begin position="20"/>
        <end position="41"/>
    </location>
</feature>
<comment type="caution">
    <text evidence="2">The sequence shown here is derived from an EMBL/GenBank/DDBJ whole genome shotgun (WGS) entry which is preliminary data.</text>
</comment>
<sequence length="153" mass="17919">MALDNWPTIMLLLEPPFDLGTKSLSTGFITLLISVLIFMYFSDRPWFSWPELLFRSSLSVFLKSVSVAASSDLLLFYVTSHTDVEIWRLGPCNFFCHVHTQKLIRKPNLSAYTCMHYSTNLYNVDTVFKERINFSIIKNFFFVFFTMLLCYAY</sequence>
<reference evidence="2 3" key="1">
    <citation type="journal article" date="2020" name="Nature">
        <title>Six reference-quality genomes reveal evolution of bat adaptations.</title>
        <authorList>
            <person name="Jebb D."/>
            <person name="Huang Z."/>
            <person name="Pippel M."/>
            <person name="Hughes G.M."/>
            <person name="Lavrichenko K."/>
            <person name="Devanna P."/>
            <person name="Winkler S."/>
            <person name="Jermiin L.S."/>
            <person name="Skirmuntt E.C."/>
            <person name="Katzourakis A."/>
            <person name="Burkitt-Gray L."/>
            <person name="Ray D.A."/>
            <person name="Sullivan K.A.M."/>
            <person name="Roscito J.G."/>
            <person name="Kirilenko B.M."/>
            <person name="Davalos L.M."/>
            <person name="Corthals A.P."/>
            <person name="Power M.L."/>
            <person name="Jones G."/>
            <person name="Ransome R.D."/>
            <person name="Dechmann D.K.N."/>
            <person name="Locatelli A.G."/>
            <person name="Puechmaille S.J."/>
            <person name="Fedrigo O."/>
            <person name="Jarvis E.D."/>
            <person name="Hiller M."/>
            <person name="Vernes S.C."/>
            <person name="Myers E.W."/>
            <person name="Teeling E.C."/>
        </authorList>
    </citation>
    <scope>NUCLEOTIDE SEQUENCE [LARGE SCALE GENOMIC DNA]</scope>
    <source>
        <strain evidence="2">MPipKuh1</strain>
        <tissue evidence="2">Flight muscle</tissue>
    </source>
</reference>
<evidence type="ECO:0000313" key="3">
    <source>
        <dbReference type="Proteomes" id="UP000558488"/>
    </source>
</evidence>
<evidence type="ECO:0000313" key="2">
    <source>
        <dbReference type="EMBL" id="KAF6374372.1"/>
    </source>
</evidence>
<accession>A0A7J7ZJD8</accession>
<keyword evidence="3" id="KW-1185">Reference proteome</keyword>
<dbReference type="AlphaFoldDB" id="A0A7J7ZJD8"/>
<proteinExistence type="predicted"/>
<keyword evidence="1" id="KW-0472">Membrane</keyword>
<gene>
    <name evidence="2" type="ORF">mPipKuh1_009591</name>
</gene>